<keyword evidence="3" id="KW-1185">Reference proteome</keyword>
<proteinExistence type="predicted"/>
<dbReference type="Proteomes" id="UP001583172">
    <property type="component" value="Unassembled WGS sequence"/>
</dbReference>
<dbReference type="InterPro" id="IPR013920">
    <property type="entry name" value="DUF1774_fun"/>
</dbReference>
<protein>
    <recommendedName>
        <fullName evidence="4">DUF1774-domain-containing protein</fullName>
    </recommendedName>
</protein>
<gene>
    <name evidence="2" type="ORF">VTJ49DRAFT_5082</name>
</gene>
<keyword evidence="1" id="KW-0812">Transmembrane</keyword>
<evidence type="ECO:0008006" key="4">
    <source>
        <dbReference type="Google" id="ProtNLM"/>
    </source>
</evidence>
<accession>A0ABR3V417</accession>
<reference evidence="2 3" key="1">
    <citation type="journal article" date="2024" name="Commun. Biol.">
        <title>Comparative genomic analysis of thermophilic fungi reveals convergent evolutionary adaptations and gene losses.</title>
        <authorList>
            <person name="Steindorff A.S."/>
            <person name="Aguilar-Pontes M.V."/>
            <person name="Robinson A.J."/>
            <person name="Andreopoulos B."/>
            <person name="LaButti K."/>
            <person name="Kuo A."/>
            <person name="Mondo S."/>
            <person name="Riley R."/>
            <person name="Otillar R."/>
            <person name="Haridas S."/>
            <person name="Lipzen A."/>
            <person name="Grimwood J."/>
            <person name="Schmutz J."/>
            <person name="Clum A."/>
            <person name="Reid I.D."/>
            <person name="Moisan M.C."/>
            <person name="Butler G."/>
            <person name="Nguyen T.T.M."/>
            <person name="Dewar K."/>
            <person name="Conant G."/>
            <person name="Drula E."/>
            <person name="Henrissat B."/>
            <person name="Hansel C."/>
            <person name="Singer S."/>
            <person name="Hutchinson M.I."/>
            <person name="de Vries R.P."/>
            <person name="Natvig D.O."/>
            <person name="Powell A.J."/>
            <person name="Tsang A."/>
            <person name="Grigoriev I.V."/>
        </authorList>
    </citation>
    <scope>NUCLEOTIDE SEQUENCE [LARGE SCALE GENOMIC DNA]</scope>
    <source>
        <strain evidence="2 3">CBS 620.91</strain>
    </source>
</reference>
<evidence type="ECO:0000256" key="1">
    <source>
        <dbReference type="SAM" id="Phobius"/>
    </source>
</evidence>
<feature type="transmembrane region" description="Helical" evidence="1">
    <location>
        <begin position="68"/>
        <end position="89"/>
    </location>
</feature>
<sequence>MDINQINPFARRESHGAAAILWYRLLTVVSWALAVAVTVYHTFEAPHGHHKHPGRTIWDQNRAHPSGFTLNSIIASVYWISLFVLQLGYVARLFSPNPEAVYAACCVGSHFILHNLLHSAFVALFVHSRFVLAELVLLVNFFNLSALYFRHTTRPTKQQTQEAGQQQQQQQQQPSATTGRGVALLRLVTIHLPAVSGPLAWTFVAIYWNGAIMVPHQNSLPARILANVFVWSILGYGSFFLLFYRDYTMGFSLSVLAAALAVGQFLRQIIALQWIFGFSIMAVLFVLSLAVALPEWAGVNVSWPREVDERAPLLAEPRNEE</sequence>
<feature type="transmembrane region" description="Helical" evidence="1">
    <location>
        <begin position="130"/>
        <end position="149"/>
    </location>
</feature>
<feature type="transmembrane region" description="Helical" evidence="1">
    <location>
        <begin position="183"/>
        <end position="208"/>
    </location>
</feature>
<feature type="transmembrane region" description="Helical" evidence="1">
    <location>
        <begin position="272"/>
        <end position="293"/>
    </location>
</feature>
<feature type="transmembrane region" description="Helical" evidence="1">
    <location>
        <begin position="220"/>
        <end position="242"/>
    </location>
</feature>
<dbReference type="Pfam" id="PF08611">
    <property type="entry name" value="DUF1774"/>
    <property type="match status" value="1"/>
</dbReference>
<name>A0ABR3V417_HUMIN</name>
<keyword evidence="1" id="KW-1133">Transmembrane helix</keyword>
<keyword evidence="1" id="KW-0472">Membrane</keyword>
<feature type="transmembrane region" description="Helical" evidence="1">
    <location>
        <begin position="249"/>
        <end position="266"/>
    </location>
</feature>
<evidence type="ECO:0000313" key="3">
    <source>
        <dbReference type="Proteomes" id="UP001583172"/>
    </source>
</evidence>
<evidence type="ECO:0000313" key="2">
    <source>
        <dbReference type="EMBL" id="KAL1836480.1"/>
    </source>
</evidence>
<feature type="transmembrane region" description="Helical" evidence="1">
    <location>
        <begin position="21"/>
        <end position="43"/>
    </location>
</feature>
<dbReference type="PANTHER" id="PTHR37992:SF1">
    <property type="entry name" value="DUF1774-DOMAIN-CONTAINING PROTEIN"/>
    <property type="match status" value="1"/>
</dbReference>
<feature type="transmembrane region" description="Helical" evidence="1">
    <location>
        <begin position="101"/>
        <end position="124"/>
    </location>
</feature>
<dbReference type="PANTHER" id="PTHR37992">
    <property type="entry name" value="EXPRESSED PROTEIN"/>
    <property type="match status" value="1"/>
</dbReference>
<organism evidence="2 3">
    <name type="scientific">Humicola insolens</name>
    <name type="common">Soft-rot fungus</name>
    <dbReference type="NCBI Taxonomy" id="85995"/>
    <lineage>
        <taxon>Eukaryota</taxon>
        <taxon>Fungi</taxon>
        <taxon>Dikarya</taxon>
        <taxon>Ascomycota</taxon>
        <taxon>Pezizomycotina</taxon>
        <taxon>Sordariomycetes</taxon>
        <taxon>Sordariomycetidae</taxon>
        <taxon>Sordariales</taxon>
        <taxon>Chaetomiaceae</taxon>
        <taxon>Mycothermus</taxon>
    </lineage>
</organism>
<dbReference type="EMBL" id="JAZGSY010000405">
    <property type="protein sequence ID" value="KAL1836480.1"/>
    <property type="molecule type" value="Genomic_DNA"/>
</dbReference>
<comment type="caution">
    <text evidence="2">The sequence shown here is derived from an EMBL/GenBank/DDBJ whole genome shotgun (WGS) entry which is preliminary data.</text>
</comment>